<dbReference type="AlphaFoldDB" id="A0A5N5RKL9"/>
<feature type="transmembrane region" description="Helical" evidence="1">
    <location>
        <begin position="69"/>
        <end position="92"/>
    </location>
</feature>
<name>A0A5N5RKL9_9BIFI</name>
<reference evidence="2 3" key="1">
    <citation type="journal article" date="2019" name="Int. J. Syst. Evol. Microbiol.">
        <title>Bifidobacterium jacchi sp. nov., isolated from the faeces of a baby common marmoset (Callithrix jacchus).</title>
        <authorList>
            <person name="Modesto M."/>
            <person name="Watanabe K."/>
            <person name="Arita M."/>
            <person name="Satti M."/>
            <person name="Oki K."/>
            <person name="Sciavilla P."/>
            <person name="Patavino C."/>
            <person name="Camma C."/>
            <person name="Michelini S."/>
            <person name="Sgorbati B."/>
            <person name="Mattarelli P."/>
        </authorList>
    </citation>
    <scope>NUCLEOTIDE SEQUENCE [LARGE SCALE GENOMIC DNA]</scope>
    <source>
        <strain evidence="2 3">MRM 9.3</strain>
    </source>
</reference>
<keyword evidence="1" id="KW-0472">Membrane</keyword>
<dbReference type="Proteomes" id="UP000326336">
    <property type="component" value="Unassembled WGS sequence"/>
</dbReference>
<evidence type="ECO:0000256" key="1">
    <source>
        <dbReference type="SAM" id="Phobius"/>
    </source>
</evidence>
<feature type="transmembrane region" description="Helical" evidence="1">
    <location>
        <begin position="211"/>
        <end position="236"/>
    </location>
</feature>
<feature type="transmembrane region" description="Helical" evidence="1">
    <location>
        <begin position="562"/>
        <end position="580"/>
    </location>
</feature>
<feature type="transmembrane region" description="Helical" evidence="1">
    <location>
        <begin position="38"/>
        <end position="57"/>
    </location>
</feature>
<keyword evidence="1" id="KW-0812">Transmembrane</keyword>
<feature type="transmembrane region" description="Helical" evidence="1">
    <location>
        <begin position="148"/>
        <end position="167"/>
    </location>
</feature>
<dbReference type="Pfam" id="PF19484">
    <property type="entry name" value="DUF6020"/>
    <property type="match status" value="1"/>
</dbReference>
<keyword evidence="1" id="KW-1133">Transmembrane helix</keyword>
<dbReference type="RefSeq" id="WP_151916715.1">
    <property type="nucleotide sequence ID" value="NZ_RQSP01000013.1"/>
</dbReference>
<proteinExistence type="predicted"/>
<feature type="transmembrane region" description="Helical" evidence="1">
    <location>
        <begin position="248"/>
        <end position="267"/>
    </location>
</feature>
<dbReference type="EMBL" id="RQSP01000013">
    <property type="protein sequence ID" value="KAB5607301.1"/>
    <property type="molecule type" value="Genomic_DNA"/>
</dbReference>
<feature type="transmembrane region" description="Helical" evidence="1">
    <location>
        <begin position="537"/>
        <end position="555"/>
    </location>
</feature>
<evidence type="ECO:0000313" key="3">
    <source>
        <dbReference type="Proteomes" id="UP000326336"/>
    </source>
</evidence>
<feature type="transmembrane region" description="Helical" evidence="1">
    <location>
        <begin position="319"/>
        <end position="335"/>
    </location>
</feature>
<sequence>MPVLAPAPQPTRRRAPSSIHRIGVEAARVAKRMRWGDPAAIILAVMIGAMMVFGRWVDDKLPAQWKTPYAAAPVIITTMVVFYLIAVLFFTWMDAVAAQHRGDESRYAPESASSSSSSHALTAMMRSWTRAQRPTTFTETLRTHGIRYALVAFGCWLPWIAVCWPGILRDDTVAQFIQSSGAAGYYTQHPILDTLIFGFFWWIGSLMGHTIWGAGIYVVVQAALMSLCVAMTLCYVRKLGAPRLLVGVLWAYYALDYVVVGSVPVMAKDSLNVIVLVPFMLICVEACLTRGRLLRRRPVWVAMLVLAALNIMTKRTGEVIVLVSFVAIVTVARGVRIRTLACLLAALIVVHGVWNPLSIRLTDAWDNPTRDLNGLIMQPVARIQHEDPRAITGRDRADLYGLMNLDTAGKIYNPRRSDEVSWTVRLDASAEQRRAALNAWLRLCLAHPIETIKAYGNIMLYWFNPDRGVFYGWNTDYVFDEGYMLRWEFYVSPPHSAAESVGIPLQRPAAEINAPKPWWVWVLGDAMRDRMNAPNGIASYAYYVTYIPLALLLYCVTRRRRLLLAAWMPLAGTVFVLYASPIVLPWYALPLFHVLPMFVGMLSGPESPRTSQSISQSRMN</sequence>
<organism evidence="2 3">
    <name type="scientific">Bifidobacterium jacchi</name>
    <dbReference type="NCBI Taxonomy" id="2490545"/>
    <lineage>
        <taxon>Bacteria</taxon>
        <taxon>Bacillati</taxon>
        <taxon>Actinomycetota</taxon>
        <taxon>Actinomycetes</taxon>
        <taxon>Bifidobacteriales</taxon>
        <taxon>Bifidobacteriaceae</taxon>
        <taxon>Bifidobacterium</taxon>
    </lineage>
</organism>
<evidence type="ECO:0008006" key="4">
    <source>
        <dbReference type="Google" id="ProtNLM"/>
    </source>
</evidence>
<accession>A0A5N5RKL9</accession>
<keyword evidence="3" id="KW-1185">Reference proteome</keyword>
<comment type="caution">
    <text evidence="2">The sequence shown here is derived from an EMBL/GenBank/DDBJ whole genome shotgun (WGS) entry which is preliminary data.</text>
</comment>
<evidence type="ECO:0000313" key="2">
    <source>
        <dbReference type="EMBL" id="KAB5607301.1"/>
    </source>
</evidence>
<protein>
    <recommendedName>
        <fullName evidence="4">Glycosyltransferase RgtA/B/C/D-like domain-containing protein</fullName>
    </recommendedName>
</protein>
<feature type="transmembrane region" description="Helical" evidence="1">
    <location>
        <begin position="273"/>
        <end position="291"/>
    </location>
</feature>
<dbReference type="InterPro" id="IPR046062">
    <property type="entry name" value="DUF6020"/>
</dbReference>
<dbReference type="OrthoDB" id="3223943at2"/>
<gene>
    <name evidence="2" type="ORF">EHS19_05150</name>
</gene>